<evidence type="ECO:0000256" key="1">
    <source>
        <dbReference type="ARBA" id="ARBA00005254"/>
    </source>
</evidence>
<organism evidence="4 5">
    <name type="scientific">Georgenia halophila</name>
    <dbReference type="NCBI Taxonomy" id="620889"/>
    <lineage>
        <taxon>Bacteria</taxon>
        <taxon>Bacillati</taxon>
        <taxon>Actinomycetota</taxon>
        <taxon>Actinomycetes</taxon>
        <taxon>Micrococcales</taxon>
        <taxon>Bogoriellaceae</taxon>
        <taxon>Georgenia</taxon>
    </lineage>
</organism>
<name>A0ABP8KY35_9MICO</name>
<dbReference type="Gene3D" id="3.10.129.10">
    <property type="entry name" value="Hotdog Thioesterase"/>
    <property type="match status" value="1"/>
</dbReference>
<accession>A0ABP8KY35</accession>
<reference evidence="5" key="1">
    <citation type="journal article" date="2019" name="Int. J. Syst. Evol. Microbiol.">
        <title>The Global Catalogue of Microorganisms (GCM) 10K type strain sequencing project: providing services to taxonomists for standard genome sequencing and annotation.</title>
        <authorList>
            <consortium name="The Broad Institute Genomics Platform"/>
            <consortium name="The Broad Institute Genome Sequencing Center for Infectious Disease"/>
            <person name="Wu L."/>
            <person name="Ma J."/>
        </authorList>
    </citation>
    <scope>NUCLEOTIDE SEQUENCE [LARGE SCALE GENOMIC DNA]</scope>
    <source>
        <strain evidence="5">JCM 17810</strain>
    </source>
</reference>
<evidence type="ECO:0000313" key="5">
    <source>
        <dbReference type="Proteomes" id="UP001500622"/>
    </source>
</evidence>
<proteinExistence type="inferred from homology"/>
<evidence type="ECO:0000259" key="3">
    <source>
        <dbReference type="Pfam" id="PF01575"/>
    </source>
</evidence>
<dbReference type="PRINTS" id="PR01483">
    <property type="entry name" value="FASYNTHASE"/>
</dbReference>
<dbReference type="PANTHER" id="PTHR43841:SF1">
    <property type="entry name" value="3-HYDROXYACYL-THIOESTER DEHYDRATASE X"/>
    <property type="match status" value="1"/>
</dbReference>
<comment type="similarity">
    <text evidence="1">Belongs to the enoyl-CoA hydratase/isomerase family.</text>
</comment>
<dbReference type="PANTHER" id="PTHR43841">
    <property type="entry name" value="3-HYDROXYACYL-THIOESTER DEHYDRATASE HTDX-RELATED"/>
    <property type="match status" value="1"/>
</dbReference>
<keyword evidence="5" id="KW-1185">Reference proteome</keyword>
<dbReference type="SUPFAM" id="SSF54637">
    <property type="entry name" value="Thioesterase/thiol ester dehydrase-isomerase"/>
    <property type="match status" value="2"/>
</dbReference>
<evidence type="ECO:0000313" key="4">
    <source>
        <dbReference type="EMBL" id="GAA4419050.1"/>
    </source>
</evidence>
<dbReference type="InterPro" id="IPR029069">
    <property type="entry name" value="HotDog_dom_sf"/>
</dbReference>
<gene>
    <name evidence="4" type="ORF">GCM10023169_09330</name>
</gene>
<dbReference type="Pfam" id="PF01575">
    <property type="entry name" value="MaoC_dehydratas"/>
    <property type="match status" value="1"/>
</dbReference>
<dbReference type="RefSeq" id="WP_345215307.1">
    <property type="nucleotide sequence ID" value="NZ_BAABGN010000002.1"/>
</dbReference>
<sequence>MTHRRPGHGPPAGYREELLPTMPSLGKLYATAMARTGRLVLAKPVAHDLPKVALRVDGVRADAAGLSDYQHLVGEPGTDELPAGYVHVLAFPLAMAVMVREDFPLPVLGMVHVANRVEQHHRLDLDETVTVRAWAQEAREHARGVTVDLVTEVTYDGTLAWRGASTYLAKGRPPKGLPLRPATERPERADRAERPQPPSEPTAVWRLSGVAARYAEVSGDRNPIHVSRLGARLFGFKRPIAHGMYTASRALAGTPAALRRRPFVWTVDFAKPVLLPATVEYACDPSGQHAVWSRRSKSVHLTGRVEAL</sequence>
<feature type="compositionally biased region" description="Basic and acidic residues" evidence="2">
    <location>
        <begin position="182"/>
        <end position="194"/>
    </location>
</feature>
<feature type="domain" description="MaoC-like" evidence="3">
    <location>
        <begin position="210"/>
        <end position="288"/>
    </location>
</feature>
<comment type="caution">
    <text evidence="4">The sequence shown here is derived from an EMBL/GenBank/DDBJ whole genome shotgun (WGS) entry which is preliminary data.</text>
</comment>
<feature type="region of interest" description="Disordered" evidence="2">
    <location>
        <begin position="172"/>
        <end position="202"/>
    </location>
</feature>
<dbReference type="EMBL" id="BAABGN010000002">
    <property type="protein sequence ID" value="GAA4419050.1"/>
    <property type="molecule type" value="Genomic_DNA"/>
</dbReference>
<evidence type="ECO:0000256" key="2">
    <source>
        <dbReference type="SAM" id="MobiDB-lite"/>
    </source>
</evidence>
<dbReference type="InterPro" id="IPR003965">
    <property type="entry name" value="Fatty_acid_synthase"/>
</dbReference>
<dbReference type="InterPro" id="IPR002539">
    <property type="entry name" value="MaoC-like_dom"/>
</dbReference>
<dbReference type="Proteomes" id="UP001500622">
    <property type="component" value="Unassembled WGS sequence"/>
</dbReference>
<protein>
    <submittedName>
        <fullName evidence="4">MaoC/PaaZ C-terminal domain-containing protein</fullName>
    </submittedName>
</protein>